<protein>
    <recommendedName>
        <fullName evidence="8">Peptidase S54 rhomboid domain-containing protein</fullName>
    </recommendedName>
</protein>
<evidence type="ECO:0000256" key="3">
    <source>
        <dbReference type="ARBA" id="ARBA00022692"/>
    </source>
</evidence>
<evidence type="ECO:0000256" key="7">
    <source>
        <dbReference type="SAM" id="Phobius"/>
    </source>
</evidence>
<feature type="transmembrane region" description="Helical" evidence="7">
    <location>
        <begin position="90"/>
        <end position="108"/>
    </location>
</feature>
<evidence type="ECO:0000256" key="5">
    <source>
        <dbReference type="ARBA" id="ARBA00022989"/>
    </source>
</evidence>
<proteinExistence type="inferred from homology"/>
<dbReference type="InterPro" id="IPR035952">
    <property type="entry name" value="Rhomboid-like_sf"/>
</dbReference>
<keyword evidence="10" id="KW-1185">Reference proteome</keyword>
<name>A0ABS0B1K8_9BACT</name>
<feature type="transmembrane region" description="Helical" evidence="7">
    <location>
        <begin position="200"/>
        <end position="223"/>
    </location>
</feature>
<evidence type="ECO:0000256" key="1">
    <source>
        <dbReference type="ARBA" id="ARBA00004141"/>
    </source>
</evidence>
<organism evidence="9 10">
    <name type="scientific">Candidatus Neptunichlamydia vexilliferae</name>
    <dbReference type="NCBI Taxonomy" id="1651774"/>
    <lineage>
        <taxon>Bacteria</taxon>
        <taxon>Pseudomonadati</taxon>
        <taxon>Chlamydiota</taxon>
        <taxon>Chlamydiia</taxon>
        <taxon>Parachlamydiales</taxon>
        <taxon>Simkaniaceae</taxon>
        <taxon>Candidatus Neptunichlamydia</taxon>
    </lineage>
</organism>
<evidence type="ECO:0000313" key="9">
    <source>
        <dbReference type="EMBL" id="MBF5059737.1"/>
    </source>
</evidence>
<evidence type="ECO:0000256" key="2">
    <source>
        <dbReference type="ARBA" id="ARBA00009045"/>
    </source>
</evidence>
<dbReference type="InterPro" id="IPR050925">
    <property type="entry name" value="Rhomboid_protease_S54"/>
</dbReference>
<accession>A0ABS0B1K8</accession>
<dbReference type="Pfam" id="PF01694">
    <property type="entry name" value="Rhomboid"/>
    <property type="match status" value="1"/>
</dbReference>
<dbReference type="Proteomes" id="UP001194714">
    <property type="component" value="Unassembled WGS sequence"/>
</dbReference>
<evidence type="ECO:0000259" key="8">
    <source>
        <dbReference type="Pfam" id="PF01694"/>
    </source>
</evidence>
<evidence type="ECO:0000256" key="4">
    <source>
        <dbReference type="ARBA" id="ARBA00022801"/>
    </source>
</evidence>
<keyword evidence="6 7" id="KW-0472">Membrane</keyword>
<dbReference type="InterPro" id="IPR022764">
    <property type="entry name" value="Peptidase_S54_rhomboid_dom"/>
</dbReference>
<dbReference type="Gene3D" id="1.20.1540.10">
    <property type="entry name" value="Rhomboid-like"/>
    <property type="match status" value="1"/>
</dbReference>
<dbReference type="SUPFAM" id="SSF144091">
    <property type="entry name" value="Rhomboid-like"/>
    <property type="match status" value="1"/>
</dbReference>
<gene>
    <name evidence="9" type="ORF">NEPTK9_001253</name>
</gene>
<reference evidence="9 10" key="1">
    <citation type="submission" date="2020-01" db="EMBL/GenBank/DDBJ databases">
        <title>Draft genome sequence of Cand. Neptunochlamydia vexilliferae K9.</title>
        <authorList>
            <person name="Schulz F."/>
            <person name="Koestlbacher S."/>
            <person name="Wascher F."/>
            <person name="Pizzetti I."/>
            <person name="Horn M."/>
        </authorList>
    </citation>
    <scope>NUCLEOTIDE SEQUENCE [LARGE SCALE GENOMIC DNA]</scope>
    <source>
        <strain evidence="9 10">K9</strain>
    </source>
</reference>
<comment type="caution">
    <text evidence="9">The sequence shown here is derived from an EMBL/GenBank/DDBJ whole genome shotgun (WGS) entry which is preliminary data.</text>
</comment>
<keyword evidence="4" id="KW-0378">Hydrolase</keyword>
<dbReference type="RefSeq" id="WP_194848046.1">
    <property type="nucleotide sequence ID" value="NZ_JAAEJV010000037.1"/>
</dbReference>
<feature type="transmembrane region" description="Helical" evidence="7">
    <location>
        <begin position="114"/>
        <end position="135"/>
    </location>
</feature>
<feature type="transmembrane region" description="Helical" evidence="7">
    <location>
        <begin position="147"/>
        <end position="164"/>
    </location>
</feature>
<comment type="subcellular location">
    <subcellularLocation>
        <location evidence="1">Membrane</location>
        <topology evidence="1">Multi-pass membrane protein</topology>
    </subcellularLocation>
</comment>
<feature type="transmembrane region" description="Helical" evidence="7">
    <location>
        <begin position="7"/>
        <end position="28"/>
    </location>
</feature>
<dbReference type="EMBL" id="JAAEJV010000037">
    <property type="protein sequence ID" value="MBF5059737.1"/>
    <property type="molecule type" value="Genomic_DNA"/>
</dbReference>
<sequence length="346" mass="38517">MHRFPIITTLLVVINALVYGLMAFNGAWDPSPDQVINWGGSLADLTLRGEWWRVFTSMFVHIGPIHFLMNMYALIYLGRQLEPFLGRGRFLTGYLSSGVLSALVSLAFHLHSNLVSAGASGAIFGLFGIFIALLTTKLIPDEVRDTILKRILIVVVYNVIYGFSSTGIDNAAHIGGLLFGVMIGYSFYPSIRHHVERKTVSLCTHVVIYGMTAFAALTFFSFYKDSDAIRFGKVQEAVIATYEAIDRLTDEYSKNGSMSEQVAFLNHTVAGHWKKIASLGEQAKTLALHGHKAKLRDYLAEHAHLCSTRFQLVLKAINENTDRYDVEIAALDDDIEFLNKGFNPSE</sequence>
<keyword evidence="3 7" id="KW-0812">Transmembrane</keyword>
<feature type="domain" description="Peptidase S54 rhomboid" evidence="8">
    <location>
        <begin position="49"/>
        <end position="188"/>
    </location>
</feature>
<comment type="similarity">
    <text evidence="2">Belongs to the peptidase S54 family.</text>
</comment>
<dbReference type="PANTHER" id="PTHR43731:SF14">
    <property type="entry name" value="PRESENILIN-ASSOCIATED RHOMBOID-LIKE PROTEIN, MITOCHONDRIAL"/>
    <property type="match status" value="1"/>
</dbReference>
<feature type="transmembrane region" description="Helical" evidence="7">
    <location>
        <begin position="58"/>
        <end position="78"/>
    </location>
</feature>
<evidence type="ECO:0000313" key="10">
    <source>
        <dbReference type="Proteomes" id="UP001194714"/>
    </source>
</evidence>
<dbReference type="PANTHER" id="PTHR43731">
    <property type="entry name" value="RHOMBOID PROTEASE"/>
    <property type="match status" value="1"/>
</dbReference>
<evidence type="ECO:0000256" key="6">
    <source>
        <dbReference type="ARBA" id="ARBA00023136"/>
    </source>
</evidence>
<keyword evidence="5 7" id="KW-1133">Transmembrane helix</keyword>
<feature type="transmembrane region" description="Helical" evidence="7">
    <location>
        <begin position="170"/>
        <end position="188"/>
    </location>
</feature>